<feature type="region of interest" description="Disordered" evidence="8">
    <location>
        <begin position="635"/>
        <end position="660"/>
    </location>
</feature>
<evidence type="ECO:0000313" key="10">
    <source>
        <dbReference type="EMBL" id="HHP68341.1"/>
    </source>
</evidence>
<comment type="similarity">
    <text evidence="1">Belongs to the DNA polymerase type-B family.</text>
</comment>
<reference evidence="10" key="1">
    <citation type="journal article" date="2020" name="mSystems">
        <title>Genome- and Community-Level Interaction Insights into Carbon Utilization and Element Cycling Functions of Hydrothermarchaeota in Hydrothermal Sediment.</title>
        <authorList>
            <person name="Zhou Z."/>
            <person name="Liu Y."/>
            <person name="Xu W."/>
            <person name="Pan J."/>
            <person name="Luo Z.H."/>
            <person name="Li M."/>
        </authorList>
    </citation>
    <scope>NUCLEOTIDE SEQUENCE [LARGE SCALE GENOMIC DNA]</scope>
    <source>
        <strain evidence="10">SpSt-110</strain>
    </source>
</reference>
<protein>
    <recommendedName>
        <fullName evidence="2">DNA-directed DNA polymerase</fullName>
        <ecNumber evidence="2">2.7.7.7</ecNumber>
    </recommendedName>
</protein>
<dbReference type="GO" id="GO:0000166">
    <property type="term" value="F:nucleotide binding"/>
    <property type="evidence" value="ECO:0007669"/>
    <property type="project" value="InterPro"/>
</dbReference>
<dbReference type="AlphaFoldDB" id="A0A7J3Y0G3"/>
<dbReference type="Gene3D" id="1.10.287.690">
    <property type="entry name" value="Helix hairpin bin"/>
    <property type="match status" value="1"/>
</dbReference>
<evidence type="ECO:0000256" key="2">
    <source>
        <dbReference type="ARBA" id="ARBA00012417"/>
    </source>
</evidence>
<name>A0A7J3Y0G3_9CREN</name>
<dbReference type="EMBL" id="DRYK01000078">
    <property type="protein sequence ID" value="HHP68341.1"/>
    <property type="molecule type" value="Genomic_DNA"/>
</dbReference>
<dbReference type="InterPro" id="IPR043502">
    <property type="entry name" value="DNA/RNA_pol_sf"/>
</dbReference>
<dbReference type="Pfam" id="PF00136">
    <property type="entry name" value="DNA_pol_B"/>
    <property type="match status" value="1"/>
</dbReference>
<dbReference type="SMART" id="SM00486">
    <property type="entry name" value="POLBc"/>
    <property type="match status" value="1"/>
</dbReference>
<accession>A0A7J3Y0G3</accession>
<dbReference type="GO" id="GO:0006261">
    <property type="term" value="P:DNA-templated DNA replication"/>
    <property type="evidence" value="ECO:0007669"/>
    <property type="project" value="TreeGrafter"/>
</dbReference>
<dbReference type="GO" id="GO:0003887">
    <property type="term" value="F:DNA-directed DNA polymerase activity"/>
    <property type="evidence" value="ECO:0007669"/>
    <property type="project" value="UniProtKB-KW"/>
</dbReference>
<evidence type="ECO:0000256" key="3">
    <source>
        <dbReference type="ARBA" id="ARBA00022679"/>
    </source>
</evidence>
<evidence type="ECO:0000256" key="4">
    <source>
        <dbReference type="ARBA" id="ARBA00022695"/>
    </source>
</evidence>
<evidence type="ECO:0000259" key="9">
    <source>
        <dbReference type="Pfam" id="PF00136"/>
    </source>
</evidence>
<dbReference type="InterPro" id="IPR023211">
    <property type="entry name" value="DNA_pol_palm_dom_sf"/>
</dbReference>
<organism evidence="10">
    <name type="scientific">Thermogladius calderae</name>
    <dbReference type="NCBI Taxonomy" id="1200300"/>
    <lineage>
        <taxon>Archaea</taxon>
        <taxon>Thermoproteota</taxon>
        <taxon>Thermoprotei</taxon>
        <taxon>Desulfurococcales</taxon>
        <taxon>Desulfurococcaceae</taxon>
        <taxon>Thermogladius</taxon>
    </lineage>
</organism>
<keyword evidence="5" id="KW-0239">DNA-directed DNA polymerase</keyword>
<evidence type="ECO:0000256" key="1">
    <source>
        <dbReference type="ARBA" id="ARBA00005755"/>
    </source>
</evidence>
<dbReference type="SUPFAM" id="SSF56672">
    <property type="entry name" value="DNA/RNA polymerases"/>
    <property type="match status" value="1"/>
</dbReference>
<dbReference type="PANTHER" id="PTHR10322">
    <property type="entry name" value="DNA POLYMERASE CATALYTIC SUBUNIT"/>
    <property type="match status" value="1"/>
</dbReference>
<proteinExistence type="inferred from homology"/>
<comment type="catalytic activity">
    <reaction evidence="7">
        <text>DNA(n) + a 2'-deoxyribonucleoside 5'-triphosphate = DNA(n+1) + diphosphate</text>
        <dbReference type="Rhea" id="RHEA:22508"/>
        <dbReference type="Rhea" id="RHEA-COMP:17339"/>
        <dbReference type="Rhea" id="RHEA-COMP:17340"/>
        <dbReference type="ChEBI" id="CHEBI:33019"/>
        <dbReference type="ChEBI" id="CHEBI:61560"/>
        <dbReference type="ChEBI" id="CHEBI:173112"/>
        <dbReference type="EC" id="2.7.7.7"/>
    </reaction>
</comment>
<keyword evidence="3" id="KW-0808">Transferase</keyword>
<dbReference type="GO" id="GO:0003677">
    <property type="term" value="F:DNA binding"/>
    <property type="evidence" value="ECO:0007669"/>
    <property type="project" value="UniProtKB-KW"/>
</dbReference>
<gene>
    <name evidence="10" type="ORF">ENM60_06150</name>
</gene>
<sequence length="660" mass="74889">MSMGEYSRVGESWPATWLLDARPSPSRGVVLELYEEATGRVREIESDILYYGYIYSDNPHAVSRQLVYEGLVEDAWVEEWFTPPYYREKKSIVVFTAKSFRELKRILATGEKNCLEPLNKYPHPLVEALYRAGLRPLTRVIELKERGVSTTWSYSGRDPILRSLVISAGNGSYIVEGGRRLRTWSIREVASAIVEYRPLIVFTEPGLYLRLVSEEPAVRESVWKWVLGGSFSAHEYYEWSRLSYTPLSLMNNVTIGRVLTTIEALESRKMKYVIQREHSRPEKFRSLVDLIALDRGGVVFKPRPGLYWNVCQIDFKSLYPSIISRLNISGETVNDPYCKSKMSLDYAGKDVCLERRGVVPSSLEKLLYLKDLYDRLYKKTGDELYNARKSAVKWLLVASFGYLGYRNSLFGSISAHEAVTATSREIMRKASERVGEEGLRVVHIIVDSLFVSGVPSEGCCGKLAELISGVTGYETKVESYYIWLYIPRENGSRRGVANRYYGLLSNGGLKIKGVLAARRDTPELVKAAEIEALSKLAEAREPGSFTGALLKAYKVVEDYKLGLTRGLDPRLLVMTRYRNVRGGYRKPPKYVVEGEGPPYMLIASKNGLKPYRENTELEINLDYYLEMLDKVRRELPEPGDVDAPASQNPTGSYRELACPP</sequence>
<evidence type="ECO:0000256" key="7">
    <source>
        <dbReference type="ARBA" id="ARBA00049244"/>
    </source>
</evidence>
<dbReference type="InterPro" id="IPR006172">
    <property type="entry name" value="DNA-dir_DNA_pol_B"/>
</dbReference>
<dbReference type="InterPro" id="IPR006134">
    <property type="entry name" value="DNA-dir_DNA_pol_B_multi_dom"/>
</dbReference>
<feature type="domain" description="DNA-directed DNA polymerase family B multifunctional" evidence="9">
    <location>
        <begin position="294"/>
        <end position="437"/>
    </location>
</feature>
<dbReference type="Gene3D" id="3.90.1600.10">
    <property type="entry name" value="Palm domain of DNA polymerase"/>
    <property type="match status" value="1"/>
</dbReference>
<keyword evidence="4" id="KW-0548">Nucleotidyltransferase</keyword>
<dbReference type="PANTHER" id="PTHR10322:SF23">
    <property type="entry name" value="DNA POLYMERASE DELTA CATALYTIC SUBUNIT"/>
    <property type="match status" value="1"/>
</dbReference>
<dbReference type="EC" id="2.7.7.7" evidence="2"/>
<comment type="caution">
    <text evidence="10">The sequence shown here is derived from an EMBL/GenBank/DDBJ whole genome shotgun (WGS) entry which is preliminary data.</text>
</comment>
<dbReference type="InterPro" id="IPR050240">
    <property type="entry name" value="DNA_pol_type-B"/>
</dbReference>
<keyword evidence="6" id="KW-0238">DNA-binding</keyword>
<evidence type="ECO:0000256" key="5">
    <source>
        <dbReference type="ARBA" id="ARBA00022932"/>
    </source>
</evidence>
<evidence type="ECO:0000256" key="6">
    <source>
        <dbReference type="ARBA" id="ARBA00023125"/>
    </source>
</evidence>
<evidence type="ECO:0000256" key="8">
    <source>
        <dbReference type="SAM" id="MobiDB-lite"/>
    </source>
</evidence>